<dbReference type="EMBL" id="NJAI01000007">
    <property type="protein sequence ID" value="PHM53106.1"/>
    <property type="molecule type" value="Genomic_DNA"/>
</dbReference>
<evidence type="ECO:0000313" key="1">
    <source>
        <dbReference type="EMBL" id="PHM53106.1"/>
    </source>
</evidence>
<comment type="caution">
    <text evidence="1">The sequence shown here is derived from an EMBL/GenBank/DDBJ whole genome shotgun (WGS) entry which is preliminary data.</text>
</comment>
<accession>A0A2G0Q1L5</accession>
<dbReference type="Proteomes" id="UP000225433">
    <property type="component" value="Unassembled WGS sequence"/>
</dbReference>
<proteinExistence type="predicted"/>
<sequence>MEQVIGIDLSKRVFQLNIVSSTGKPIQNKMVSREKLTLSLPNKRHQG</sequence>
<dbReference type="AlphaFoldDB" id="A0A2G0Q1L5"/>
<organism evidence="1 2">
    <name type="scientific">Xenorhabdus hominickii</name>
    <dbReference type="NCBI Taxonomy" id="351679"/>
    <lineage>
        <taxon>Bacteria</taxon>
        <taxon>Pseudomonadati</taxon>
        <taxon>Pseudomonadota</taxon>
        <taxon>Gammaproteobacteria</taxon>
        <taxon>Enterobacterales</taxon>
        <taxon>Morganellaceae</taxon>
        <taxon>Xenorhabdus</taxon>
    </lineage>
</organism>
<name>A0A2G0Q1L5_XENHO</name>
<reference evidence="1 2" key="1">
    <citation type="journal article" date="2017" name="Nat. Microbiol.">
        <title>Natural product diversity associated with the nematode symbionts Photorhabdus and Xenorhabdus.</title>
        <authorList>
            <person name="Tobias N.J."/>
            <person name="Wolff H."/>
            <person name="Djahanschiri B."/>
            <person name="Grundmann F."/>
            <person name="Kronenwerth M."/>
            <person name="Shi Y.M."/>
            <person name="Simonyi S."/>
            <person name="Grun P."/>
            <person name="Shapiro-Ilan D."/>
            <person name="Pidot S.J."/>
            <person name="Stinear T.P."/>
            <person name="Ebersberger I."/>
            <person name="Bode H.B."/>
        </authorList>
    </citation>
    <scope>NUCLEOTIDE SEQUENCE [LARGE SCALE GENOMIC DNA]</scope>
    <source>
        <strain evidence="1 2">DSM 17903</strain>
    </source>
</reference>
<dbReference type="RefSeq" id="WP_232326305.1">
    <property type="nucleotide sequence ID" value="NZ_CAWNQJ010000101.1"/>
</dbReference>
<protein>
    <submittedName>
        <fullName evidence="1">Transposase</fullName>
    </submittedName>
</protein>
<gene>
    <name evidence="1" type="ORF">Xhom_03990</name>
</gene>
<evidence type="ECO:0000313" key="2">
    <source>
        <dbReference type="Proteomes" id="UP000225433"/>
    </source>
</evidence>